<accession>D2YJC0</accession>
<evidence type="ECO:0000313" key="2">
    <source>
        <dbReference type="Proteomes" id="UP000004827"/>
    </source>
</evidence>
<protein>
    <submittedName>
        <fullName evidence="1">Uncharacterized protein</fullName>
    </submittedName>
</protein>
<evidence type="ECO:0000313" key="1">
    <source>
        <dbReference type="EMBL" id="EEW05093.1"/>
    </source>
</evidence>
<gene>
    <name evidence="1" type="ORF">VMB_36170</name>
</gene>
<organism evidence="1 2">
    <name type="scientific">Vibrio mimicus VM603</name>
    <dbReference type="NCBI Taxonomy" id="671074"/>
    <lineage>
        <taxon>Bacteria</taxon>
        <taxon>Pseudomonadati</taxon>
        <taxon>Pseudomonadota</taxon>
        <taxon>Gammaproteobacteria</taxon>
        <taxon>Vibrionales</taxon>
        <taxon>Vibrionaceae</taxon>
        <taxon>Vibrio</taxon>
    </lineage>
</organism>
<comment type="caution">
    <text evidence="1">The sequence shown here is derived from an EMBL/GenBank/DDBJ whole genome shotgun (WGS) entry which is preliminary data.</text>
</comment>
<reference evidence="1 2" key="1">
    <citation type="journal article" date="2009" name="BMC Evol. Biol.">
        <title>Genomic taxonomy of Vibrios.</title>
        <authorList>
            <person name="Thompson C.C."/>
            <person name="Vicente A.C."/>
            <person name="Souza R.C."/>
            <person name="Vasconcelos A.T."/>
            <person name="Vesth T."/>
            <person name="Alves N.Jr."/>
            <person name="Ussery D.W."/>
            <person name="Iida T."/>
            <person name="Thompson F.L."/>
        </authorList>
    </citation>
    <scope>NUCLEOTIDE SEQUENCE [LARGE SCALE GENOMIC DNA]</scope>
    <source>
        <strain evidence="1 2">VM603</strain>
    </source>
</reference>
<sequence>MKIDPLGNEAIVKVSELKTILNQLPNDLDPDVVMGEVWLPERLVEAQLDDEMLFLTFDNAPEEGEGEEEGRGFVEHEIELIRAQILNILADDSGPKTKAEALLALITLAHERTSSEFIEILGSMVEELSS</sequence>
<dbReference type="Proteomes" id="UP000004827">
    <property type="component" value="Unassembled WGS sequence"/>
</dbReference>
<dbReference type="AlphaFoldDB" id="D2YJC0"/>
<proteinExistence type="predicted"/>
<name>D2YJC0_VIBMI</name>
<dbReference type="EMBL" id="ACYU01000190">
    <property type="protein sequence ID" value="EEW05093.1"/>
    <property type="molecule type" value="Genomic_DNA"/>
</dbReference>